<organism evidence="1 2">
    <name type="scientific">Crateriforma conspicua</name>
    <dbReference type="NCBI Taxonomy" id="2527996"/>
    <lineage>
        <taxon>Bacteria</taxon>
        <taxon>Pseudomonadati</taxon>
        <taxon>Planctomycetota</taxon>
        <taxon>Planctomycetia</taxon>
        <taxon>Planctomycetales</taxon>
        <taxon>Planctomycetaceae</taxon>
        <taxon>Crateriforma</taxon>
    </lineage>
</organism>
<comment type="caution">
    <text evidence="1">The sequence shown here is derived from an EMBL/GenBank/DDBJ whole genome shotgun (WGS) entry which is preliminary data.</text>
</comment>
<evidence type="ECO:0000313" key="2">
    <source>
        <dbReference type="Proteomes" id="UP000317238"/>
    </source>
</evidence>
<dbReference type="EMBL" id="SJPL01000001">
    <property type="protein sequence ID" value="TWT71112.1"/>
    <property type="molecule type" value="Genomic_DNA"/>
</dbReference>
<sequence>MPWAVFRLAFDADRGVGFWWETAVFHVAGRTSGNLT</sequence>
<dbReference type="Proteomes" id="UP000317238">
    <property type="component" value="Unassembled WGS sequence"/>
</dbReference>
<proteinExistence type="predicted"/>
<protein>
    <submittedName>
        <fullName evidence="1">Uncharacterized protein</fullName>
    </submittedName>
</protein>
<gene>
    <name evidence="1" type="ORF">Pan14r_34220</name>
</gene>
<keyword evidence="2" id="KW-1185">Reference proteome</keyword>
<name>A0A5C5YCQ9_9PLAN</name>
<accession>A0A5C5YCQ9</accession>
<evidence type="ECO:0000313" key="1">
    <source>
        <dbReference type="EMBL" id="TWT71112.1"/>
    </source>
</evidence>
<reference evidence="1 2" key="1">
    <citation type="submission" date="2019-02" db="EMBL/GenBank/DDBJ databases">
        <title>Deep-cultivation of Planctomycetes and their phenomic and genomic characterization uncovers novel biology.</title>
        <authorList>
            <person name="Wiegand S."/>
            <person name="Jogler M."/>
            <person name="Boedeker C."/>
            <person name="Pinto D."/>
            <person name="Vollmers J."/>
            <person name="Rivas-Marin E."/>
            <person name="Kohn T."/>
            <person name="Peeters S.H."/>
            <person name="Heuer A."/>
            <person name="Rast P."/>
            <person name="Oberbeckmann S."/>
            <person name="Bunk B."/>
            <person name="Jeske O."/>
            <person name="Meyerdierks A."/>
            <person name="Storesund J.E."/>
            <person name="Kallscheuer N."/>
            <person name="Luecker S."/>
            <person name="Lage O.M."/>
            <person name="Pohl T."/>
            <person name="Merkel B.J."/>
            <person name="Hornburger P."/>
            <person name="Mueller R.-W."/>
            <person name="Bruemmer F."/>
            <person name="Labrenz M."/>
            <person name="Spormann A.M."/>
            <person name="Op Den Camp H."/>
            <person name="Overmann J."/>
            <person name="Amann R."/>
            <person name="Jetten M.S.M."/>
            <person name="Mascher T."/>
            <person name="Medema M.H."/>
            <person name="Devos D.P."/>
            <person name="Kaster A.-K."/>
            <person name="Ovreas L."/>
            <person name="Rohde M."/>
            <person name="Galperin M.Y."/>
            <person name="Jogler C."/>
        </authorList>
    </citation>
    <scope>NUCLEOTIDE SEQUENCE [LARGE SCALE GENOMIC DNA]</scope>
    <source>
        <strain evidence="1 2">Pan14r</strain>
    </source>
</reference>
<dbReference type="AlphaFoldDB" id="A0A5C5YCQ9"/>